<dbReference type="GO" id="GO:0005829">
    <property type="term" value="C:cytosol"/>
    <property type="evidence" value="ECO:0007669"/>
    <property type="project" value="TreeGrafter"/>
</dbReference>
<evidence type="ECO:0000256" key="1">
    <source>
        <dbReference type="ARBA" id="ARBA00002606"/>
    </source>
</evidence>
<feature type="binding site" evidence="8">
    <location>
        <begin position="110"/>
        <end position="113"/>
    </location>
    <ligand>
        <name>(6S)-5,6,7,8-tetrahydrofolate</name>
        <dbReference type="ChEBI" id="CHEBI:57453"/>
    </ligand>
</feature>
<dbReference type="Gene3D" id="3.10.25.10">
    <property type="entry name" value="Formyl transferase, C-terminal domain"/>
    <property type="match status" value="1"/>
</dbReference>
<evidence type="ECO:0000256" key="7">
    <source>
        <dbReference type="ARBA" id="ARBA00048558"/>
    </source>
</evidence>
<evidence type="ECO:0000259" key="9">
    <source>
        <dbReference type="Pfam" id="PF00551"/>
    </source>
</evidence>
<dbReference type="RefSeq" id="WP_133442184.1">
    <property type="nucleotide sequence ID" value="NZ_CP034726.1"/>
</dbReference>
<comment type="function">
    <text evidence="1 8">Attaches a formyl group to the free amino group of methionyl-tRNA(fMet). The formyl group appears to play a dual role in the initiator identity of N-formylmethionyl-tRNA by promoting its recognition by IF2 and preventing the misappropriation of this tRNA by the elongation apparatus.</text>
</comment>
<proteinExistence type="inferred from homology"/>
<evidence type="ECO:0000313" key="12">
    <source>
        <dbReference type="Proteomes" id="UP000294321"/>
    </source>
</evidence>
<dbReference type="InterPro" id="IPR037022">
    <property type="entry name" value="Formyl_trans_C_sf"/>
</dbReference>
<dbReference type="EMBL" id="CP034726">
    <property type="protein sequence ID" value="QBP18626.1"/>
    <property type="molecule type" value="Genomic_DNA"/>
</dbReference>
<dbReference type="Proteomes" id="UP000294321">
    <property type="component" value="Chromosome"/>
</dbReference>
<comment type="catalytic activity">
    <reaction evidence="7 8">
        <text>L-methionyl-tRNA(fMet) + (6R)-10-formyltetrahydrofolate = N-formyl-L-methionyl-tRNA(fMet) + (6S)-5,6,7,8-tetrahydrofolate + H(+)</text>
        <dbReference type="Rhea" id="RHEA:24380"/>
        <dbReference type="Rhea" id="RHEA-COMP:9952"/>
        <dbReference type="Rhea" id="RHEA-COMP:9953"/>
        <dbReference type="ChEBI" id="CHEBI:15378"/>
        <dbReference type="ChEBI" id="CHEBI:57453"/>
        <dbReference type="ChEBI" id="CHEBI:78530"/>
        <dbReference type="ChEBI" id="CHEBI:78844"/>
        <dbReference type="ChEBI" id="CHEBI:195366"/>
        <dbReference type="EC" id="2.1.2.9"/>
    </reaction>
</comment>
<keyword evidence="12" id="KW-1185">Reference proteome</keyword>
<dbReference type="InterPro" id="IPR041711">
    <property type="entry name" value="Met-tRNA-FMT_N"/>
</dbReference>
<evidence type="ECO:0000256" key="8">
    <source>
        <dbReference type="HAMAP-Rule" id="MF_00182"/>
    </source>
</evidence>
<dbReference type="InterPro" id="IPR002376">
    <property type="entry name" value="Formyl_transf_N"/>
</dbReference>
<dbReference type="EC" id="2.1.2.9" evidence="3 8"/>
<evidence type="ECO:0000256" key="3">
    <source>
        <dbReference type="ARBA" id="ARBA00012261"/>
    </source>
</evidence>
<evidence type="ECO:0000256" key="2">
    <source>
        <dbReference type="ARBA" id="ARBA00010699"/>
    </source>
</evidence>
<dbReference type="InterPro" id="IPR005793">
    <property type="entry name" value="Formyl_trans_C"/>
</dbReference>
<dbReference type="InterPro" id="IPR001555">
    <property type="entry name" value="GART_AS"/>
</dbReference>
<feature type="domain" description="Formyl transferase C-terminal" evidence="10">
    <location>
        <begin position="205"/>
        <end position="302"/>
    </location>
</feature>
<dbReference type="SUPFAM" id="SSF53328">
    <property type="entry name" value="Formyltransferase"/>
    <property type="match status" value="1"/>
</dbReference>
<dbReference type="OrthoDB" id="9802815at2"/>
<protein>
    <recommendedName>
        <fullName evidence="4 8">Methionyl-tRNA formyltransferase</fullName>
        <ecNumber evidence="3 8">2.1.2.9</ecNumber>
    </recommendedName>
</protein>
<feature type="domain" description="Formyl transferase N-terminal" evidence="9">
    <location>
        <begin position="4"/>
        <end position="179"/>
    </location>
</feature>
<gene>
    <name evidence="8" type="primary">fmt</name>
    <name evidence="11" type="ORF">ELX58_05660</name>
</gene>
<dbReference type="AlphaFoldDB" id="A0A4P6ZLE0"/>
<dbReference type="NCBIfam" id="TIGR00460">
    <property type="entry name" value="fmt"/>
    <property type="match status" value="1"/>
</dbReference>
<evidence type="ECO:0000259" key="10">
    <source>
        <dbReference type="Pfam" id="PF02911"/>
    </source>
</evidence>
<dbReference type="CDD" id="cd08646">
    <property type="entry name" value="FMT_core_Met-tRNA-FMT_N"/>
    <property type="match status" value="1"/>
</dbReference>
<dbReference type="Pfam" id="PF00551">
    <property type="entry name" value="Formyl_trans_N"/>
    <property type="match status" value="1"/>
</dbReference>
<dbReference type="Gene3D" id="3.40.50.170">
    <property type="entry name" value="Formyl transferase, N-terminal domain"/>
    <property type="match status" value="1"/>
</dbReference>
<dbReference type="SUPFAM" id="SSF50486">
    <property type="entry name" value="FMT C-terminal domain-like"/>
    <property type="match status" value="1"/>
</dbReference>
<evidence type="ECO:0000313" key="11">
    <source>
        <dbReference type="EMBL" id="QBP18626.1"/>
    </source>
</evidence>
<dbReference type="InterPro" id="IPR005794">
    <property type="entry name" value="Fmt"/>
</dbReference>
<dbReference type="HAMAP" id="MF_00182">
    <property type="entry name" value="Formyl_trans"/>
    <property type="match status" value="1"/>
</dbReference>
<reference evidence="12" key="1">
    <citation type="submission" date="2018-12" db="EMBL/GenBank/DDBJ databases">
        <title>A new species of lactobacillus.</title>
        <authorList>
            <person name="Jian Y."/>
            <person name="Xin L."/>
            <person name="Hong Z.J."/>
            <person name="Ming L.Z."/>
            <person name="Hong X.Z."/>
        </authorList>
    </citation>
    <scope>NUCLEOTIDE SEQUENCE [LARGE SCALE GENOMIC DNA]</scope>
    <source>
        <strain evidence="12">HSLZ-75</strain>
    </source>
</reference>
<dbReference type="Pfam" id="PF02911">
    <property type="entry name" value="Formyl_trans_C"/>
    <property type="match status" value="1"/>
</dbReference>
<dbReference type="KEGG" id="lji:ELX58_05660"/>
<organism evidence="11 12">
    <name type="scientific">Acetilactobacillus jinshanensis</name>
    <dbReference type="NCBI Taxonomy" id="1720083"/>
    <lineage>
        <taxon>Bacteria</taxon>
        <taxon>Bacillati</taxon>
        <taxon>Bacillota</taxon>
        <taxon>Bacilli</taxon>
        <taxon>Lactobacillales</taxon>
        <taxon>Lactobacillaceae</taxon>
        <taxon>Acetilactobacillus</taxon>
    </lineage>
</organism>
<dbReference type="InterPro" id="IPR044135">
    <property type="entry name" value="Met-tRNA-FMT_C"/>
</dbReference>
<dbReference type="CDD" id="cd08704">
    <property type="entry name" value="Met_tRNA_FMT_C"/>
    <property type="match status" value="1"/>
</dbReference>
<name>A0A4P6ZLE0_9LACO</name>
<accession>A0A4P6ZLE0</accession>
<evidence type="ECO:0000256" key="4">
    <source>
        <dbReference type="ARBA" id="ARBA00016014"/>
    </source>
</evidence>
<evidence type="ECO:0000256" key="6">
    <source>
        <dbReference type="ARBA" id="ARBA00022917"/>
    </source>
</evidence>
<keyword evidence="6 8" id="KW-0648">Protein biosynthesis</keyword>
<sequence>MPSVVVMGTPQFCVPVLKGLVDKKYQVKALVTQPDEPVGRKHRLTPPPAKVAAQKLGIPVLQPKKLGGSPEMAKVMQMKPDFIVTAAYGQFLPTKLLKSAKVGAINVHGSLLPKYRGGAPIQRAIMNGDQETGVTIMYMVKKMDAGNIIAQKPLPITPVDDAGSIFRKLSLVGRDLLLETMPKLVNHTAKSIPQDSKQVVFAPVIKHSETKLDFSKSAKAIDCHVRGLRPDPGAYMMMGKKRVKVWKTTPLDQDTKYPAGTIAIKTKHQLAIATGDHKMIAIDELQPAGKSKQKITDYLNGAGQKLKVGEQVIK</sequence>
<evidence type="ECO:0000256" key="5">
    <source>
        <dbReference type="ARBA" id="ARBA00022679"/>
    </source>
</evidence>
<dbReference type="GO" id="GO:0004479">
    <property type="term" value="F:methionyl-tRNA formyltransferase activity"/>
    <property type="evidence" value="ECO:0007669"/>
    <property type="project" value="UniProtKB-UniRule"/>
</dbReference>
<dbReference type="PANTHER" id="PTHR11138">
    <property type="entry name" value="METHIONYL-TRNA FORMYLTRANSFERASE"/>
    <property type="match status" value="1"/>
</dbReference>
<comment type="similarity">
    <text evidence="2 8">Belongs to the Fmt family.</text>
</comment>
<dbReference type="PROSITE" id="PS00373">
    <property type="entry name" value="GART"/>
    <property type="match status" value="1"/>
</dbReference>
<dbReference type="PANTHER" id="PTHR11138:SF5">
    <property type="entry name" value="METHIONYL-TRNA FORMYLTRANSFERASE, MITOCHONDRIAL"/>
    <property type="match status" value="1"/>
</dbReference>
<dbReference type="InterPro" id="IPR036477">
    <property type="entry name" value="Formyl_transf_N_sf"/>
</dbReference>
<keyword evidence="5 8" id="KW-0808">Transferase</keyword>
<dbReference type="InterPro" id="IPR011034">
    <property type="entry name" value="Formyl_transferase-like_C_sf"/>
</dbReference>